<name>M2YF17_9MICC</name>
<organism evidence="2 3">
    <name type="scientific">Kocuria palustris PEL</name>
    <dbReference type="NCBI Taxonomy" id="1236550"/>
    <lineage>
        <taxon>Bacteria</taxon>
        <taxon>Bacillati</taxon>
        <taxon>Actinomycetota</taxon>
        <taxon>Actinomycetes</taxon>
        <taxon>Micrococcales</taxon>
        <taxon>Micrococcaceae</taxon>
        <taxon>Kocuria</taxon>
    </lineage>
</organism>
<dbReference type="AlphaFoldDB" id="M2YF17"/>
<dbReference type="RefSeq" id="WP_006214054.1">
    <property type="nucleotide sequence ID" value="NZ_ANHZ02000005.1"/>
</dbReference>
<dbReference type="PROSITE" id="PS51819">
    <property type="entry name" value="VOC"/>
    <property type="match status" value="2"/>
</dbReference>
<dbReference type="InterPro" id="IPR029068">
    <property type="entry name" value="Glyas_Bleomycin-R_OHBP_Dase"/>
</dbReference>
<keyword evidence="3" id="KW-1185">Reference proteome</keyword>
<proteinExistence type="predicted"/>
<evidence type="ECO:0000313" key="2">
    <source>
        <dbReference type="EMBL" id="EME37135.1"/>
    </source>
</evidence>
<dbReference type="Gene3D" id="3.10.180.10">
    <property type="entry name" value="2,3-Dihydroxybiphenyl 1,2-Dioxygenase, domain 1"/>
    <property type="match status" value="2"/>
</dbReference>
<dbReference type="STRING" id="71999.KPaMU14_11915"/>
<dbReference type="PANTHER" id="PTHR33993">
    <property type="entry name" value="GLYOXALASE-RELATED"/>
    <property type="match status" value="1"/>
</dbReference>
<sequence length="273" mass="28802">MPEQKLNPVQGGPIWIDLSTHDLDGAQRFYSELLGWSFQDGGEEFGHYHTITHEGRAIGGAMSSLMGPDGPTEEPNGPTAWTVYLRTSDIAATVSRAESAGAQVLFPPMDVSDLGSMTVLSDPAGAAVGLWQPGTFDGIQAAAAPGLPCWFECMSTDYDASEAFYRDVLDWDIARMGEDEAEQSEDAPSGVRYATHGAGEAAAAGLCEAASFLPEGTPSFWRVYFGAEDVDAALLTATRLGGTVLDGPMDSPFGRLATVADPQGASFQIIQAV</sequence>
<accession>M2YF17</accession>
<evidence type="ECO:0000313" key="3">
    <source>
        <dbReference type="Proteomes" id="UP000009877"/>
    </source>
</evidence>
<dbReference type="InterPro" id="IPR004360">
    <property type="entry name" value="Glyas_Fos-R_dOase_dom"/>
</dbReference>
<dbReference type="Proteomes" id="UP000009877">
    <property type="component" value="Unassembled WGS sequence"/>
</dbReference>
<reference evidence="2 3" key="1">
    <citation type="journal article" date="2014" name="Genome Announc.">
        <title>Draft Genome Sequence of Kocuria palustris PEL.</title>
        <authorList>
            <person name="Sharma G."/>
            <person name="Khatri I."/>
            <person name="Subramanian S."/>
        </authorList>
    </citation>
    <scope>NUCLEOTIDE SEQUENCE [LARGE SCALE GENOMIC DNA]</scope>
    <source>
        <strain evidence="2 3">PEL</strain>
    </source>
</reference>
<feature type="domain" description="VOC" evidence="1">
    <location>
        <begin position="12"/>
        <end position="133"/>
    </location>
</feature>
<dbReference type="InterPro" id="IPR052164">
    <property type="entry name" value="Anthracycline_SecMetBiosynth"/>
</dbReference>
<comment type="caution">
    <text evidence="2">The sequence shown here is derived from an EMBL/GenBank/DDBJ whole genome shotgun (WGS) entry which is preliminary data.</text>
</comment>
<dbReference type="Pfam" id="PF00903">
    <property type="entry name" value="Glyoxalase"/>
    <property type="match status" value="2"/>
</dbReference>
<dbReference type="PANTHER" id="PTHR33993:SF14">
    <property type="entry name" value="GB|AAF24581.1"/>
    <property type="match status" value="1"/>
</dbReference>
<protein>
    <submittedName>
        <fullName evidence="2">Hydroxylase</fullName>
    </submittedName>
</protein>
<feature type="domain" description="VOC" evidence="1">
    <location>
        <begin position="147"/>
        <end position="272"/>
    </location>
</feature>
<evidence type="ECO:0000259" key="1">
    <source>
        <dbReference type="PROSITE" id="PS51819"/>
    </source>
</evidence>
<dbReference type="InterPro" id="IPR037523">
    <property type="entry name" value="VOC_core"/>
</dbReference>
<dbReference type="SUPFAM" id="SSF54593">
    <property type="entry name" value="Glyoxalase/Bleomycin resistance protein/Dihydroxybiphenyl dioxygenase"/>
    <property type="match status" value="2"/>
</dbReference>
<gene>
    <name evidence="2" type="ORF">C884_02049</name>
</gene>
<dbReference type="CDD" id="cd07247">
    <property type="entry name" value="SgaA_N_like"/>
    <property type="match status" value="2"/>
</dbReference>
<dbReference type="EMBL" id="ANHZ02000005">
    <property type="protein sequence ID" value="EME37135.1"/>
    <property type="molecule type" value="Genomic_DNA"/>
</dbReference>